<accession>A0A345ZUP7</accession>
<keyword evidence="8" id="KW-1185">Reference proteome</keyword>
<evidence type="ECO:0000256" key="3">
    <source>
        <dbReference type="ARBA" id="ARBA00022989"/>
    </source>
</evidence>
<feature type="transmembrane region" description="Helical" evidence="5">
    <location>
        <begin position="169"/>
        <end position="191"/>
    </location>
</feature>
<feature type="transmembrane region" description="Helical" evidence="5">
    <location>
        <begin position="376"/>
        <end position="398"/>
    </location>
</feature>
<organism evidence="7 8">
    <name type="scientific">Pseudolabrys taiwanensis</name>
    <dbReference type="NCBI Taxonomy" id="331696"/>
    <lineage>
        <taxon>Bacteria</taxon>
        <taxon>Pseudomonadati</taxon>
        <taxon>Pseudomonadota</taxon>
        <taxon>Alphaproteobacteria</taxon>
        <taxon>Hyphomicrobiales</taxon>
        <taxon>Xanthobacteraceae</taxon>
        <taxon>Pseudolabrys</taxon>
    </lineage>
</organism>
<dbReference type="Gene3D" id="1.20.1250.20">
    <property type="entry name" value="MFS general substrate transporter like domains"/>
    <property type="match status" value="2"/>
</dbReference>
<dbReference type="GO" id="GO:0022857">
    <property type="term" value="F:transmembrane transporter activity"/>
    <property type="evidence" value="ECO:0007669"/>
    <property type="project" value="InterPro"/>
</dbReference>
<feature type="transmembrane region" description="Helical" evidence="5">
    <location>
        <begin position="286"/>
        <end position="308"/>
    </location>
</feature>
<dbReference type="CDD" id="cd17319">
    <property type="entry name" value="MFS_ExuT_GudP_like"/>
    <property type="match status" value="1"/>
</dbReference>
<keyword evidence="4 5" id="KW-0472">Membrane</keyword>
<dbReference type="InterPro" id="IPR036259">
    <property type="entry name" value="MFS_trans_sf"/>
</dbReference>
<comment type="subcellular location">
    <subcellularLocation>
        <location evidence="1">Membrane</location>
        <topology evidence="1">Multi-pass membrane protein</topology>
    </subcellularLocation>
</comment>
<dbReference type="Pfam" id="PF07690">
    <property type="entry name" value="MFS_1"/>
    <property type="match status" value="1"/>
</dbReference>
<dbReference type="KEGG" id="ptaw:DW352_09055"/>
<dbReference type="PANTHER" id="PTHR11662:SF399">
    <property type="entry name" value="FI19708P1-RELATED"/>
    <property type="match status" value="1"/>
</dbReference>
<dbReference type="Proteomes" id="UP000254889">
    <property type="component" value="Chromosome"/>
</dbReference>
<reference evidence="7 8" key="1">
    <citation type="submission" date="2018-07" db="EMBL/GenBank/DDBJ databases">
        <authorList>
            <person name="Quirk P.G."/>
            <person name="Krulwich T.A."/>
        </authorList>
    </citation>
    <scope>NUCLEOTIDE SEQUENCE [LARGE SCALE GENOMIC DNA]</scope>
    <source>
        <strain evidence="7 8">CC-BB4</strain>
    </source>
</reference>
<sequence>MFEEHGDWLGEKWIMAQTLDTGAAAKAHPAAARRWLVAGVLLFVVIAGFFDRISIAVLFTNKDFNDAVGTAFNPPMLGLLMTSFLFAYGVSGVLLSFVGDIYGPRRSLAIGAGLWGIFMTLIGSTSSYALMIFYRVLLGLAEGPQFALVNKVVKRWFPKNEQGRANSVWMVGSPLGSAIGFPLTIALIAAFGWRASFYALAALNIVIIVPLVLMFVRDWPPHREQEARAAETSTTDMKGNIGLFLSDWRFWMILIFNSACLLYLWGLNAWLPTYLQTVRHFDLKSLGFFASLPFILMFFGELLGGYISDRLDRRALVCFIGLFFAGALIYVVSLVSNPYLAAVIMALSAGFWGSALPPLFAMAAQIIPPSVTASGVGVYNGVGNLIGACSPLLMGWIIGTSHNFDAGLMVLVAAGVVGSCAMLPLIRRY</sequence>
<feature type="transmembrane region" description="Helical" evidence="5">
    <location>
        <begin position="248"/>
        <end position="266"/>
    </location>
</feature>
<evidence type="ECO:0000313" key="7">
    <source>
        <dbReference type="EMBL" id="AXK80644.1"/>
    </source>
</evidence>
<feature type="transmembrane region" description="Helical" evidence="5">
    <location>
        <begin position="79"/>
        <end position="101"/>
    </location>
</feature>
<feature type="transmembrane region" description="Helical" evidence="5">
    <location>
        <begin position="315"/>
        <end position="333"/>
    </location>
</feature>
<feature type="transmembrane region" description="Helical" evidence="5">
    <location>
        <begin position="404"/>
        <end position="426"/>
    </location>
</feature>
<dbReference type="PROSITE" id="PS50850">
    <property type="entry name" value="MFS"/>
    <property type="match status" value="1"/>
</dbReference>
<feature type="transmembrane region" description="Helical" evidence="5">
    <location>
        <begin position="197"/>
        <end position="216"/>
    </location>
</feature>
<feature type="transmembrane region" description="Helical" evidence="5">
    <location>
        <begin position="339"/>
        <end position="364"/>
    </location>
</feature>
<proteinExistence type="predicted"/>
<keyword evidence="2 5" id="KW-0812">Transmembrane</keyword>
<dbReference type="PANTHER" id="PTHR11662">
    <property type="entry name" value="SOLUTE CARRIER FAMILY 17"/>
    <property type="match status" value="1"/>
</dbReference>
<dbReference type="AlphaFoldDB" id="A0A345ZUP7"/>
<dbReference type="InterPro" id="IPR050382">
    <property type="entry name" value="MFS_Na/Anion_cotransporter"/>
</dbReference>
<gene>
    <name evidence="7" type="ORF">DW352_09055</name>
</gene>
<dbReference type="SUPFAM" id="SSF103473">
    <property type="entry name" value="MFS general substrate transporter"/>
    <property type="match status" value="1"/>
</dbReference>
<evidence type="ECO:0000259" key="6">
    <source>
        <dbReference type="PROSITE" id="PS50850"/>
    </source>
</evidence>
<feature type="transmembrane region" description="Helical" evidence="5">
    <location>
        <begin position="35"/>
        <end position="59"/>
    </location>
</feature>
<name>A0A345ZUP7_9HYPH</name>
<evidence type="ECO:0000256" key="1">
    <source>
        <dbReference type="ARBA" id="ARBA00004141"/>
    </source>
</evidence>
<dbReference type="InterPro" id="IPR011701">
    <property type="entry name" value="MFS"/>
</dbReference>
<feature type="transmembrane region" description="Helical" evidence="5">
    <location>
        <begin position="108"/>
        <end position="126"/>
    </location>
</feature>
<evidence type="ECO:0000313" key="8">
    <source>
        <dbReference type="Proteomes" id="UP000254889"/>
    </source>
</evidence>
<dbReference type="OrthoDB" id="9800416at2"/>
<feature type="domain" description="Major facilitator superfamily (MFS) profile" evidence="6">
    <location>
        <begin position="40"/>
        <end position="429"/>
    </location>
</feature>
<keyword evidence="3 5" id="KW-1133">Transmembrane helix</keyword>
<evidence type="ECO:0000256" key="2">
    <source>
        <dbReference type="ARBA" id="ARBA00022692"/>
    </source>
</evidence>
<evidence type="ECO:0000256" key="5">
    <source>
        <dbReference type="SAM" id="Phobius"/>
    </source>
</evidence>
<dbReference type="InterPro" id="IPR020846">
    <property type="entry name" value="MFS_dom"/>
</dbReference>
<dbReference type="EMBL" id="CP031417">
    <property type="protein sequence ID" value="AXK80644.1"/>
    <property type="molecule type" value="Genomic_DNA"/>
</dbReference>
<evidence type="ECO:0000256" key="4">
    <source>
        <dbReference type="ARBA" id="ARBA00023136"/>
    </source>
</evidence>
<dbReference type="GO" id="GO:0016020">
    <property type="term" value="C:membrane"/>
    <property type="evidence" value="ECO:0007669"/>
    <property type="project" value="UniProtKB-SubCell"/>
</dbReference>
<protein>
    <submittedName>
        <fullName evidence="7">MFS transporter</fullName>
    </submittedName>
</protein>